<dbReference type="InterPro" id="IPR050600">
    <property type="entry name" value="SETD3_SETD6_MTase"/>
</dbReference>
<dbReference type="OrthoDB" id="651099at2759"/>
<dbReference type="EMBL" id="LR746269">
    <property type="protein sequence ID" value="CAA7398161.1"/>
    <property type="molecule type" value="Genomic_DNA"/>
</dbReference>
<dbReference type="InterPro" id="IPR036464">
    <property type="entry name" value="Rubisco_LSMT_subst-bd_sf"/>
</dbReference>
<organism evidence="4 5">
    <name type="scientific">Spirodela intermedia</name>
    <name type="common">Intermediate duckweed</name>
    <dbReference type="NCBI Taxonomy" id="51605"/>
    <lineage>
        <taxon>Eukaryota</taxon>
        <taxon>Viridiplantae</taxon>
        <taxon>Streptophyta</taxon>
        <taxon>Embryophyta</taxon>
        <taxon>Tracheophyta</taxon>
        <taxon>Spermatophyta</taxon>
        <taxon>Magnoliopsida</taxon>
        <taxon>Liliopsida</taxon>
        <taxon>Araceae</taxon>
        <taxon>Lemnoideae</taxon>
        <taxon>Spirodela</taxon>
    </lineage>
</organism>
<dbReference type="GO" id="GO:0016279">
    <property type="term" value="F:protein-lysine N-methyltransferase activity"/>
    <property type="evidence" value="ECO:0007669"/>
    <property type="project" value="TreeGrafter"/>
</dbReference>
<dbReference type="Proteomes" id="UP000663760">
    <property type="component" value="Chromosome 6"/>
</dbReference>
<proteinExistence type="predicted"/>
<evidence type="ECO:0000256" key="1">
    <source>
        <dbReference type="ARBA" id="ARBA00022603"/>
    </source>
</evidence>
<evidence type="ECO:0000256" key="3">
    <source>
        <dbReference type="ARBA" id="ARBA00022691"/>
    </source>
</evidence>
<accession>A0A7I8KKG5</accession>
<keyword evidence="3" id="KW-0949">S-adenosyl-L-methionine</keyword>
<dbReference type="AlphaFoldDB" id="A0A7I8KKG5"/>
<dbReference type="PANTHER" id="PTHR13271:SF134">
    <property type="entry name" value="OS01G0976450 PROTEIN"/>
    <property type="match status" value="1"/>
</dbReference>
<dbReference type="InterPro" id="IPR046341">
    <property type="entry name" value="SET_dom_sf"/>
</dbReference>
<dbReference type="Gene3D" id="3.90.1410.10">
    <property type="entry name" value="set domain protein methyltransferase, domain 1"/>
    <property type="match status" value="1"/>
</dbReference>
<sequence length="404" mass="45771">MRAAGHRLTGLRFRHLSPRPLDFLCFIGMESRAAISTEGTFLLNRDDLEFLPWLRRKSGREISSVLSIGCSTYGRSLFSSRYIDAGECILSVPYSVQITPDNIPSFLKPLIANDVGDIGRLAIVLLAERRRGQDSEWALYFSSLPYIDDMHCLVLDHFSEFFGDISLKSFMHAYALDFLNHDGNSENVLMDDEDNETSVVLIRYGKFPNATLLLDFGFTLPENMYDQKQLEALQCGRIINAVALNSVLVHTGLNDKPEFVWCSDKFSPLNSLIFSISCREVRSTHGTGKGIPPSLRAFARVLSAKSPEELEEMRVEASENDGRLARRPLSSRSREIEAHRILISQIAPMIQSHNASIENSESYYPRISSYRCSFTYLFIYRAWMCCSRSSPWPVFVMALNDLAE</sequence>
<evidence type="ECO:0000313" key="4">
    <source>
        <dbReference type="EMBL" id="CAA7398161.1"/>
    </source>
</evidence>
<gene>
    <name evidence="4" type="ORF">SI8410_06008826</name>
</gene>
<protein>
    <submittedName>
        <fullName evidence="4">Uncharacterized protein</fullName>
    </submittedName>
</protein>
<evidence type="ECO:0000313" key="5">
    <source>
        <dbReference type="Proteomes" id="UP000663760"/>
    </source>
</evidence>
<name>A0A7I8KKG5_SPIIN</name>
<dbReference type="Gene3D" id="3.90.1420.10">
    <property type="entry name" value="Rubisco LSMT, substrate-binding domain"/>
    <property type="match status" value="1"/>
</dbReference>
<keyword evidence="2" id="KW-0808">Transferase</keyword>
<keyword evidence="5" id="KW-1185">Reference proteome</keyword>
<reference evidence="4" key="1">
    <citation type="submission" date="2020-02" db="EMBL/GenBank/DDBJ databases">
        <authorList>
            <person name="Scholz U."/>
            <person name="Mascher M."/>
            <person name="Fiebig A."/>
        </authorList>
    </citation>
    <scope>NUCLEOTIDE SEQUENCE</scope>
</reference>
<keyword evidence="1" id="KW-0489">Methyltransferase</keyword>
<dbReference type="PANTHER" id="PTHR13271">
    <property type="entry name" value="UNCHARACTERIZED PUTATIVE METHYLTRANSFERASE"/>
    <property type="match status" value="1"/>
</dbReference>
<dbReference type="SUPFAM" id="SSF82199">
    <property type="entry name" value="SET domain"/>
    <property type="match status" value="1"/>
</dbReference>
<evidence type="ECO:0000256" key="2">
    <source>
        <dbReference type="ARBA" id="ARBA00022679"/>
    </source>
</evidence>
<dbReference type="GO" id="GO:0032259">
    <property type="term" value="P:methylation"/>
    <property type="evidence" value="ECO:0007669"/>
    <property type="project" value="UniProtKB-KW"/>
</dbReference>